<keyword evidence="3" id="KW-0813">Transport</keyword>
<comment type="catalytic activity">
    <reaction evidence="11">
        <text>leukotriene C4(in) + ATP + H2O = leukotriene C4(out) + ADP + phosphate + H(+)</text>
        <dbReference type="Rhea" id="RHEA:38963"/>
        <dbReference type="ChEBI" id="CHEBI:15377"/>
        <dbReference type="ChEBI" id="CHEBI:15378"/>
        <dbReference type="ChEBI" id="CHEBI:30616"/>
        <dbReference type="ChEBI" id="CHEBI:43474"/>
        <dbReference type="ChEBI" id="CHEBI:57973"/>
        <dbReference type="ChEBI" id="CHEBI:456216"/>
    </reaction>
    <physiologicalReaction direction="left-to-right" evidence="11">
        <dbReference type="Rhea" id="RHEA:38964"/>
    </physiologicalReaction>
</comment>
<dbReference type="InterPro" id="IPR050173">
    <property type="entry name" value="ABC_transporter_C-like"/>
</dbReference>
<feature type="transmembrane region" description="Helical" evidence="12">
    <location>
        <begin position="629"/>
        <end position="650"/>
    </location>
</feature>
<dbReference type="EMBL" id="CAJVCH010570270">
    <property type="protein sequence ID" value="CAG7834523.1"/>
    <property type="molecule type" value="Genomic_DNA"/>
</dbReference>
<evidence type="ECO:0000256" key="2">
    <source>
        <dbReference type="ARBA" id="ARBA00009726"/>
    </source>
</evidence>
<dbReference type="SMART" id="SM00382">
    <property type="entry name" value="AAA"/>
    <property type="match status" value="2"/>
</dbReference>
<dbReference type="GO" id="GO:0015431">
    <property type="term" value="F:ABC-type glutathione S-conjugate transporter activity"/>
    <property type="evidence" value="ECO:0007669"/>
    <property type="project" value="UniProtKB-EC"/>
</dbReference>
<evidence type="ECO:0000256" key="6">
    <source>
        <dbReference type="ARBA" id="ARBA00022741"/>
    </source>
</evidence>
<evidence type="ECO:0000256" key="4">
    <source>
        <dbReference type="ARBA" id="ARBA00022692"/>
    </source>
</evidence>
<evidence type="ECO:0000256" key="10">
    <source>
        <dbReference type="ARBA" id="ARBA00024220"/>
    </source>
</evidence>
<dbReference type="Pfam" id="PF00005">
    <property type="entry name" value="ABC_tran"/>
    <property type="match status" value="2"/>
</dbReference>
<keyword evidence="9 12" id="KW-0472">Membrane</keyword>
<dbReference type="InterPro" id="IPR003439">
    <property type="entry name" value="ABC_transporter-like_ATP-bd"/>
</dbReference>
<proteinExistence type="inferred from homology"/>
<evidence type="ECO:0000313" key="16">
    <source>
        <dbReference type="Proteomes" id="UP000708208"/>
    </source>
</evidence>
<evidence type="ECO:0000256" key="11">
    <source>
        <dbReference type="ARBA" id="ARBA00047523"/>
    </source>
</evidence>
<dbReference type="PANTHER" id="PTHR24223:SF443">
    <property type="entry name" value="MULTIDRUG-RESISTANCE LIKE PROTEIN 1, ISOFORM I"/>
    <property type="match status" value="1"/>
</dbReference>
<keyword evidence="16" id="KW-1185">Reference proteome</keyword>
<dbReference type="PANTHER" id="PTHR24223">
    <property type="entry name" value="ATP-BINDING CASSETTE SUB-FAMILY C"/>
    <property type="match status" value="1"/>
</dbReference>
<feature type="transmembrane region" description="Helical" evidence="12">
    <location>
        <begin position="444"/>
        <end position="470"/>
    </location>
</feature>
<dbReference type="CDD" id="cd03250">
    <property type="entry name" value="ABCC_MRP_domain1"/>
    <property type="match status" value="1"/>
</dbReference>
<feature type="domain" description="ABC transporter" evidence="13">
    <location>
        <begin position="721"/>
        <end position="955"/>
    </location>
</feature>
<sequence length="979" mass="109121">MKFINVFQISVITFTTYVLSDSRNILDAKKAFVSLSLFNLMRAPMSQMPNMMVAGIEGIVSVKRVNKFLNSEEIDPEAVVHEDLTDGKPIIKIDNATFAWGEDSLALQDISLAVETGSLIAVMGFVGSGKTSLLSAMLGEMHKISGTICVNGTVSYVAQQSWIQNSTIRDNIIFGKPFEANRYRQILAACSLVPDLLVLSGGDKTEIGEKGINLSGGQKSRIAIARAAYHDSDAYLFDDPLSAVDAQVGKHIFDHVIGPQGMLSKKTRILVTHGITFLPHMTKIVLMAEGKITGIGTYEELVNSNSNFAEFLSRHLQPGSEKEATNKKIEDKTGVNKSLMEKQSREESFLKLQSSRASWLAKTLGESVTTVDRLIEEEKAETGTVNADCYTYFAESVGWWLTFSAFSFYLLYSACAVCANIWLSHWSSTPPSANGRQDTTQRDIFLMGYGTLGIGQGLSFFVANLAIFLGCLQASKHLHDQVLWNVLRCPMLFFESNPIGRIVNRFARDVEVIDTSFPTNLRSWMTCFFHVVSTLVVISYSTPWFLIVVVPIGVLYFTVERFYVASSRQLKRVDSITRSPIYTQFTETLTGAVTIRAFKKQQKFIAVSERTVNYNQMAYFASLVANRWLAIRLETIGNLIILFSAILAAIPSTDVGSVGLSVTYALNITLTLNWLVRMTSEVESNAVAVERIKEYNEVPQEADWEKPENKPVDSWPDKGGIVFKNFQTQYRPGQNFTIKNITCSIEPGEKVGIVGRTGSGKSSLTLGIFRIIEATEGSIEIDGIDISKIGLHDIRGRVTIIPQDPILFSGTLRFNIDPFLKYSDDELWHAIECAHLKKLVQEFPKGLEQTINEGGDNLSVGQRQLVCLARALLRKTKILIMDEATASLDLDTDDLIQTTVRTEFKDCTVLTIAHRINTIMDYNRVIVLDNGEIREYDSPEEFKFEILSSAQNLVEILWAKRIRRNLWLVIASATVSSTR</sequence>
<organism evidence="15 16">
    <name type="scientific">Allacma fusca</name>
    <dbReference type="NCBI Taxonomy" id="39272"/>
    <lineage>
        <taxon>Eukaryota</taxon>
        <taxon>Metazoa</taxon>
        <taxon>Ecdysozoa</taxon>
        <taxon>Arthropoda</taxon>
        <taxon>Hexapoda</taxon>
        <taxon>Collembola</taxon>
        <taxon>Symphypleona</taxon>
        <taxon>Sminthuridae</taxon>
        <taxon>Allacma</taxon>
    </lineage>
</organism>
<dbReference type="AlphaFoldDB" id="A0A8J2PKU4"/>
<dbReference type="PROSITE" id="PS00211">
    <property type="entry name" value="ABC_TRANSPORTER_1"/>
    <property type="match status" value="2"/>
</dbReference>
<dbReference type="EC" id="7.6.2.3" evidence="10"/>
<evidence type="ECO:0000256" key="1">
    <source>
        <dbReference type="ARBA" id="ARBA00004128"/>
    </source>
</evidence>
<evidence type="ECO:0000313" key="15">
    <source>
        <dbReference type="EMBL" id="CAG7834523.1"/>
    </source>
</evidence>
<comment type="similarity">
    <text evidence="2">Belongs to the ABC transporter superfamily. ABCC family. Conjugate transporter (TC 3.A.1.208) subfamily.</text>
</comment>
<dbReference type="GO" id="GO:0016887">
    <property type="term" value="F:ATP hydrolysis activity"/>
    <property type="evidence" value="ECO:0007669"/>
    <property type="project" value="InterPro"/>
</dbReference>
<keyword evidence="7" id="KW-0067">ATP-binding</keyword>
<dbReference type="InterPro" id="IPR017871">
    <property type="entry name" value="ABC_transporter-like_CS"/>
</dbReference>
<protein>
    <recommendedName>
        <fullName evidence="10">ABC-type glutathione-S-conjugate transporter</fullName>
        <ecNumber evidence="10">7.6.2.3</ecNumber>
    </recommendedName>
</protein>
<evidence type="ECO:0000259" key="13">
    <source>
        <dbReference type="PROSITE" id="PS50893"/>
    </source>
</evidence>
<keyword evidence="8 12" id="KW-1133">Transmembrane helix</keyword>
<evidence type="ECO:0000259" key="14">
    <source>
        <dbReference type="PROSITE" id="PS50929"/>
    </source>
</evidence>
<dbReference type="PROSITE" id="PS50929">
    <property type="entry name" value="ABC_TM1F"/>
    <property type="match status" value="1"/>
</dbReference>
<dbReference type="GO" id="GO:0005524">
    <property type="term" value="F:ATP binding"/>
    <property type="evidence" value="ECO:0007669"/>
    <property type="project" value="UniProtKB-KW"/>
</dbReference>
<dbReference type="Pfam" id="PF00664">
    <property type="entry name" value="ABC_membrane"/>
    <property type="match status" value="1"/>
</dbReference>
<reference evidence="15" key="1">
    <citation type="submission" date="2021-06" db="EMBL/GenBank/DDBJ databases">
        <authorList>
            <person name="Hodson N. C."/>
            <person name="Mongue J. A."/>
            <person name="Jaron S. K."/>
        </authorList>
    </citation>
    <scope>NUCLEOTIDE SEQUENCE</scope>
</reference>
<evidence type="ECO:0000256" key="9">
    <source>
        <dbReference type="ARBA" id="ARBA00023136"/>
    </source>
</evidence>
<dbReference type="CDD" id="cd18603">
    <property type="entry name" value="ABC_6TM_MRP1_2_3_6_D2_like"/>
    <property type="match status" value="1"/>
</dbReference>
<comment type="caution">
    <text evidence="15">The sequence shown here is derived from an EMBL/GenBank/DDBJ whole genome shotgun (WGS) entry which is preliminary data.</text>
</comment>
<comment type="subcellular location">
    <subcellularLocation>
        <location evidence="1">Vacuole membrane</location>
        <topology evidence="1">Multi-pass membrane protein</topology>
    </subcellularLocation>
</comment>
<feature type="transmembrane region" description="Helical" evidence="12">
    <location>
        <begin position="399"/>
        <end position="423"/>
    </location>
</feature>
<evidence type="ECO:0000256" key="3">
    <source>
        <dbReference type="ARBA" id="ARBA00022448"/>
    </source>
</evidence>
<dbReference type="FunFam" id="3.40.50.300:FF:000074">
    <property type="entry name" value="Multidrug resistance-associated protein 5 isoform 1"/>
    <property type="match status" value="1"/>
</dbReference>
<evidence type="ECO:0000256" key="5">
    <source>
        <dbReference type="ARBA" id="ARBA00022737"/>
    </source>
</evidence>
<evidence type="ECO:0000256" key="7">
    <source>
        <dbReference type="ARBA" id="ARBA00022840"/>
    </source>
</evidence>
<feature type="transmembrane region" description="Helical" evidence="12">
    <location>
        <begin position="544"/>
        <end position="564"/>
    </location>
</feature>
<dbReference type="CDD" id="cd03244">
    <property type="entry name" value="ABCC_MRP_domain2"/>
    <property type="match status" value="1"/>
</dbReference>
<dbReference type="InterPro" id="IPR011527">
    <property type="entry name" value="ABC1_TM_dom"/>
</dbReference>
<evidence type="ECO:0000256" key="8">
    <source>
        <dbReference type="ARBA" id="ARBA00022989"/>
    </source>
</evidence>
<evidence type="ECO:0000256" key="12">
    <source>
        <dbReference type="SAM" id="Phobius"/>
    </source>
</evidence>
<dbReference type="GO" id="GO:0005774">
    <property type="term" value="C:vacuolar membrane"/>
    <property type="evidence" value="ECO:0007669"/>
    <property type="project" value="UniProtKB-SubCell"/>
</dbReference>
<dbReference type="PROSITE" id="PS50893">
    <property type="entry name" value="ABC_TRANSPORTER_2"/>
    <property type="match status" value="2"/>
</dbReference>
<dbReference type="OrthoDB" id="6500128at2759"/>
<accession>A0A8J2PKU4</accession>
<name>A0A8J2PKU4_9HEXA</name>
<dbReference type="InterPro" id="IPR003593">
    <property type="entry name" value="AAA+_ATPase"/>
</dbReference>
<dbReference type="FunFam" id="1.20.1560.10:FF:000001">
    <property type="entry name" value="ATP-binding cassette subfamily C member 1"/>
    <property type="match status" value="1"/>
</dbReference>
<keyword evidence="6" id="KW-0547">Nucleotide-binding</keyword>
<keyword evidence="5" id="KW-0677">Repeat</keyword>
<feature type="domain" description="ABC transmembrane type-1" evidence="14">
    <location>
        <begin position="405"/>
        <end position="684"/>
    </location>
</feature>
<dbReference type="FunFam" id="3.40.50.300:FF:000997">
    <property type="entry name" value="Multidrug resistance-associated protein 1"/>
    <property type="match status" value="1"/>
</dbReference>
<dbReference type="Proteomes" id="UP000708208">
    <property type="component" value="Unassembled WGS sequence"/>
</dbReference>
<gene>
    <name evidence="15" type="ORF">AFUS01_LOCUS44022</name>
</gene>
<feature type="domain" description="ABC transporter" evidence="13">
    <location>
        <begin position="91"/>
        <end position="314"/>
    </location>
</feature>
<keyword evidence="4 12" id="KW-0812">Transmembrane</keyword>